<organism evidence="2 3">
    <name type="scientific">Bradyrhizobium jicamae</name>
    <dbReference type="NCBI Taxonomy" id="280332"/>
    <lineage>
        <taxon>Bacteria</taxon>
        <taxon>Pseudomonadati</taxon>
        <taxon>Pseudomonadota</taxon>
        <taxon>Alphaproteobacteria</taxon>
        <taxon>Hyphomicrobiales</taxon>
        <taxon>Nitrobacteraceae</taxon>
        <taxon>Bradyrhizobium</taxon>
    </lineage>
</organism>
<feature type="region of interest" description="Disordered" evidence="1">
    <location>
        <begin position="28"/>
        <end position="58"/>
    </location>
</feature>
<protein>
    <recommendedName>
        <fullName evidence="4">Transposase</fullName>
    </recommendedName>
</protein>
<proteinExistence type="predicted"/>
<evidence type="ECO:0000256" key="1">
    <source>
        <dbReference type="SAM" id="MobiDB-lite"/>
    </source>
</evidence>
<keyword evidence="3" id="KW-1185">Reference proteome</keyword>
<comment type="caution">
    <text evidence="2">The sequence shown here is derived from an EMBL/GenBank/DDBJ whole genome shotgun (WGS) entry which is preliminary data.</text>
</comment>
<name>A0ABS5FDL4_9BRAD</name>
<feature type="compositionally biased region" description="Basic and acidic residues" evidence="1">
    <location>
        <begin position="46"/>
        <end position="58"/>
    </location>
</feature>
<sequence>MKSSISLLSPVDWLSKVAGMAEIRAPDHIDDQGVRSRKAPGSDASKALDLDAPHFIDP</sequence>
<dbReference type="RefSeq" id="WP_212491948.1">
    <property type="nucleotide sequence ID" value="NZ_JAFCJH010000004.1"/>
</dbReference>
<evidence type="ECO:0000313" key="3">
    <source>
        <dbReference type="Proteomes" id="UP001315278"/>
    </source>
</evidence>
<evidence type="ECO:0000313" key="2">
    <source>
        <dbReference type="EMBL" id="MBR0794883.1"/>
    </source>
</evidence>
<accession>A0ABS5FDL4</accession>
<evidence type="ECO:0008006" key="4">
    <source>
        <dbReference type="Google" id="ProtNLM"/>
    </source>
</evidence>
<dbReference type="EMBL" id="JAFCJH010000004">
    <property type="protein sequence ID" value="MBR0794883.1"/>
    <property type="molecule type" value="Genomic_DNA"/>
</dbReference>
<reference evidence="3" key="1">
    <citation type="journal article" date="2021" name="ISME J.">
        <title>Evolutionary origin and ecological implication of a unique nif island in free-living Bradyrhizobium lineages.</title>
        <authorList>
            <person name="Tao J."/>
        </authorList>
    </citation>
    <scope>NUCLEOTIDE SEQUENCE [LARGE SCALE GENOMIC DNA]</scope>
    <source>
        <strain evidence="3">SZCCT0434</strain>
    </source>
</reference>
<gene>
    <name evidence="2" type="ORF">JQ615_05700</name>
</gene>
<dbReference type="Proteomes" id="UP001315278">
    <property type="component" value="Unassembled WGS sequence"/>
</dbReference>